<dbReference type="Proteomes" id="UP000250675">
    <property type="component" value="Unassembled WGS sequence"/>
</dbReference>
<proteinExistence type="predicted"/>
<evidence type="ECO:0000313" key="2">
    <source>
        <dbReference type="EMBL" id="SQC19179.1"/>
    </source>
</evidence>
<feature type="domain" description="Molybdopterin-guanine dinucleotide biosynthesis protein B (MobB)" evidence="1">
    <location>
        <begin position="1"/>
        <end position="97"/>
    </location>
</feature>
<dbReference type="Gene3D" id="3.40.50.300">
    <property type="entry name" value="P-loop containing nucleotide triphosphate hydrolases"/>
    <property type="match status" value="1"/>
</dbReference>
<accession>A0A2X3F3C3</accession>
<gene>
    <name evidence="2" type="primary">mobB</name>
    <name evidence="2" type="ORF">NCTC9645_01059</name>
</gene>
<dbReference type="NCBIfam" id="TIGR00176">
    <property type="entry name" value="mobB"/>
    <property type="match status" value="1"/>
</dbReference>
<evidence type="ECO:0000259" key="1">
    <source>
        <dbReference type="Pfam" id="PF03205"/>
    </source>
</evidence>
<dbReference type="Pfam" id="PF03205">
    <property type="entry name" value="MobB"/>
    <property type="match status" value="1"/>
</dbReference>
<dbReference type="AlphaFoldDB" id="A0A2X3F3C3"/>
<evidence type="ECO:0000313" key="3">
    <source>
        <dbReference type="Proteomes" id="UP000250675"/>
    </source>
</evidence>
<dbReference type="SUPFAM" id="SSF52540">
    <property type="entry name" value="P-loop containing nucleoside triphosphate hydrolases"/>
    <property type="match status" value="1"/>
</dbReference>
<dbReference type="InterPro" id="IPR004435">
    <property type="entry name" value="MobB_dom"/>
</dbReference>
<organism evidence="2 3">
    <name type="scientific">Klebsiella pneumoniae</name>
    <dbReference type="NCBI Taxonomy" id="573"/>
    <lineage>
        <taxon>Bacteria</taxon>
        <taxon>Pseudomonadati</taxon>
        <taxon>Pseudomonadota</taxon>
        <taxon>Gammaproteobacteria</taxon>
        <taxon>Enterobacterales</taxon>
        <taxon>Enterobacteriaceae</taxon>
        <taxon>Klebsiella/Raoultella group</taxon>
        <taxon>Klebsiella</taxon>
        <taxon>Klebsiella pneumoniae complex</taxon>
    </lineage>
</organism>
<sequence>MDVDKPGKDSYELRKAGAAQTIVASEQRWALMTETPEKPELDLTWLVSRMDASKLDLVLVEGFKHEPVPKILLFRQNSGHRVEELVIDEHTIAVASDVSIATSLPLLDLNDVPQIATFIVSWLERQ</sequence>
<dbReference type="CDD" id="cd03116">
    <property type="entry name" value="MobB"/>
    <property type="match status" value="1"/>
</dbReference>
<dbReference type="InterPro" id="IPR027417">
    <property type="entry name" value="P-loop_NTPase"/>
</dbReference>
<dbReference type="InterPro" id="IPR052539">
    <property type="entry name" value="MGD_biosynthesis_adapter"/>
</dbReference>
<dbReference type="NCBIfam" id="NF008021">
    <property type="entry name" value="PRK10751.1"/>
    <property type="match status" value="1"/>
</dbReference>
<dbReference type="PANTHER" id="PTHR40072">
    <property type="entry name" value="MOLYBDOPTERIN-GUANINE DINUCLEOTIDE BIOSYNTHESIS ADAPTER PROTEIN-RELATED"/>
    <property type="match status" value="1"/>
</dbReference>
<reference evidence="2 3" key="1">
    <citation type="submission" date="2018-06" db="EMBL/GenBank/DDBJ databases">
        <authorList>
            <consortium name="Pathogen Informatics"/>
            <person name="Doyle S."/>
        </authorList>
    </citation>
    <scope>NUCLEOTIDE SEQUENCE [LARGE SCALE GENOMIC DNA]</scope>
    <source>
        <strain evidence="2 3">NCTC9645</strain>
    </source>
</reference>
<protein>
    <submittedName>
        <fullName evidence="2">Molybdopterin-guanine dinucleotide biosynthesis protein B</fullName>
    </submittedName>
</protein>
<dbReference type="EMBL" id="UASO01000004">
    <property type="protein sequence ID" value="SQC19179.1"/>
    <property type="molecule type" value="Genomic_DNA"/>
</dbReference>
<name>A0A2X3F3C3_KLEPN</name>
<dbReference type="GO" id="GO:0005525">
    <property type="term" value="F:GTP binding"/>
    <property type="evidence" value="ECO:0007669"/>
    <property type="project" value="InterPro"/>
</dbReference>
<dbReference type="PANTHER" id="PTHR40072:SF1">
    <property type="entry name" value="MOLYBDOPTERIN-GUANINE DINUCLEOTIDE BIOSYNTHESIS ADAPTER PROTEIN"/>
    <property type="match status" value="1"/>
</dbReference>
<dbReference type="GO" id="GO:0006777">
    <property type="term" value="P:Mo-molybdopterin cofactor biosynthetic process"/>
    <property type="evidence" value="ECO:0007669"/>
    <property type="project" value="InterPro"/>
</dbReference>